<gene>
    <name evidence="13" type="ORF">PPSIR1_40345</name>
</gene>
<keyword evidence="14" id="KW-1185">Reference proteome</keyword>
<evidence type="ECO:0000256" key="9">
    <source>
        <dbReference type="PIRSR" id="PIRSR001415-1"/>
    </source>
</evidence>
<dbReference type="Proteomes" id="UP000005801">
    <property type="component" value="Unassembled WGS sequence"/>
</dbReference>
<comment type="subunit">
    <text evidence="11">Homooctamer.</text>
</comment>
<dbReference type="InterPro" id="IPR013785">
    <property type="entry name" value="Aldolase_TIM"/>
</dbReference>
<comment type="pathway">
    <text evidence="1">Porphyrin-containing compound metabolism; protoporphyrin-IX biosynthesis; coproporphyrinogen-III from 5-aminolevulinate: step 1/4.</text>
</comment>
<dbReference type="InterPro" id="IPR001731">
    <property type="entry name" value="ALAD"/>
</dbReference>
<evidence type="ECO:0000256" key="3">
    <source>
        <dbReference type="ARBA" id="ARBA00012053"/>
    </source>
</evidence>
<dbReference type="GO" id="GO:0005829">
    <property type="term" value="C:cytosol"/>
    <property type="evidence" value="ECO:0007669"/>
    <property type="project" value="TreeGrafter"/>
</dbReference>
<dbReference type="SUPFAM" id="SSF51569">
    <property type="entry name" value="Aldolase"/>
    <property type="match status" value="1"/>
</dbReference>
<evidence type="ECO:0000256" key="11">
    <source>
        <dbReference type="RuleBase" id="RU000515"/>
    </source>
</evidence>
<evidence type="ECO:0000256" key="4">
    <source>
        <dbReference type="ARBA" id="ARBA00020771"/>
    </source>
</evidence>
<keyword evidence="10" id="KW-0479">Metal-binding</keyword>
<evidence type="ECO:0000256" key="5">
    <source>
        <dbReference type="ARBA" id="ARBA00023133"/>
    </source>
</evidence>
<dbReference type="OrthoDB" id="9805001at2"/>
<evidence type="ECO:0000313" key="14">
    <source>
        <dbReference type="Proteomes" id="UP000005801"/>
    </source>
</evidence>
<comment type="caution">
    <text evidence="13">The sequence shown here is derived from an EMBL/GenBank/DDBJ whole genome shotgun (WGS) entry which is preliminary data.</text>
</comment>
<dbReference type="Gene3D" id="3.20.20.70">
    <property type="entry name" value="Aldolase class I"/>
    <property type="match status" value="1"/>
</dbReference>
<dbReference type="GO" id="GO:0008270">
    <property type="term" value="F:zinc ion binding"/>
    <property type="evidence" value="ECO:0007669"/>
    <property type="project" value="TreeGrafter"/>
</dbReference>
<feature type="active site" description="Schiff-base intermediate with substrate" evidence="9">
    <location>
        <position position="199"/>
    </location>
</feature>
<keyword evidence="6 11" id="KW-0456">Lyase</keyword>
<dbReference type="NCBIfam" id="NF006762">
    <property type="entry name" value="PRK09283.1"/>
    <property type="match status" value="1"/>
</dbReference>
<dbReference type="InterPro" id="IPR030656">
    <property type="entry name" value="ALAD_AS"/>
</dbReference>
<dbReference type="SMART" id="SM01004">
    <property type="entry name" value="ALAD"/>
    <property type="match status" value="1"/>
</dbReference>
<dbReference type="EMBL" id="ABCS01000004">
    <property type="protein sequence ID" value="EDM81271.1"/>
    <property type="molecule type" value="Genomic_DNA"/>
</dbReference>
<dbReference type="GO" id="GO:0006782">
    <property type="term" value="P:protoporphyrinogen IX biosynthetic process"/>
    <property type="evidence" value="ECO:0007669"/>
    <property type="project" value="UniProtKB-UniPathway"/>
</dbReference>
<organism evidence="13 14">
    <name type="scientific">Plesiocystis pacifica SIR-1</name>
    <dbReference type="NCBI Taxonomy" id="391625"/>
    <lineage>
        <taxon>Bacteria</taxon>
        <taxon>Pseudomonadati</taxon>
        <taxon>Myxococcota</taxon>
        <taxon>Polyangia</taxon>
        <taxon>Nannocystales</taxon>
        <taxon>Nannocystaceae</taxon>
        <taxon>Plesiocystis</taxon>
    </lineage>
</organism>
<dbReference type="PIRSF" id="PIRSF001415">
    <property type="entry name" value="Porphbilin_synth"/>
    <property type="match status" value="1"/>
</dbReference>
<proteinExistence type="inferred from homology"/>
<comment type="catalytic activity">
    <reaction evidence="8 11">
        <text>2 5-aminolevulinate = porphobilinogen + 2 H2O + H(+)</text>
        <dbReference type="Rhea" id="RHEA:24064"/>
        <dbReference type="ChEBI" id="CHEBI:15377"/>
        <dbReference type="ChEBI" id="CHEBI:15378"/>
        <dbReference type="ChEBI" id="CHEBI:58126"/>
        <dbReference type="ChEBI" id="CHEBI:356416"/>
        <dbReference type="EC" id="4.2.1.24"/>
    </reaction>
</comment>
<comment type="similarity">
    <text evidence="2 12">Belongs to the ALAD family.</text>
</comment>
<dbReference type="eggNOG" id="COG0113">
    <property type="taxonomic scope" value="Bacteria"/>
</dbReference>
<keyword evidence="10" id="KW-0460">Magnesium</keyword>
<dbReference type="STRING" id="391625.PPSIR1_40345"/>
<name>A6FYJ9_9BACT</name>
<evidence type="ECO:0000256" key="12">
    <source>
        <dbReference type="RuleBase" id="RU004161"/>
    </source>
</evidence>
<evidence type="ECO:0000256" key="1">
    <source>
        <dbReference type="ARBA" id="ARBA00004694"/>
    </source>
</evidence>
<feature type="binding site" evidence="10">
    <location>
        <position position="237"/>
    </location>
    <ligand>
        <name>Mg(2+)</name>
        <dbReference type="ChEBI" id="CHEBI:18420"/>
    </ligand>
</feature>
<evidence type="ECO:0000256" key="6">
    <source>
        <dbReference type="ARBA" id="ARBA00023239"/>
    </source>
</evidence>
<accession>A6FYJ9</accession>
<dbReference type="PROSITE" id="PS00169">
    <property type="entry name" value="D_ALA_DEHYDRATASE"/>
    <property type="match status" value="1"/>
</dbReference>
<dbReference type="UniPathway" id="UPA00251">
    <property type="reaction ID" value="UER00318"/>
</dbReference>
<evidence type="ECO:0000256" key="8">
    <source>
        <dbReference type="ARBA" id="ARBA00047651"/>
    </source>
</evidence>
<evidence type="ECO:0000256" key="10">
    <source>
        <dbReference type="PIRSR" id="PIRSR001415-5"/>
    </source>
</evidence>
<dbReference type="PRINTS" id="PR00144">
    <property type="entry name" value="DALDHYDRTASE"/>
</dbReference>
<dbReference type="RefSeq" id="WP_006969548.1">
    <property type="nucleotide sequence ID" value="NZ_ABCS01000004.1"/>
</dbReference>
<evidence type="ECO:0000256" key="7">
    <source>
        <dbReference type="ARBA" id="ARBA00023244"/>
    </source>
</evidence>
<dbReference type="PANTHER" id="PTHR11458">
    <property type="entry name" value="DELTA-AMINOLEVULINIC ACID DEHYDRATASE"/>
    <property type="match status" value="1"/>
</dbReference>
<dbReference type="FunFam" id="3.20.20.70:FF:000019">
    <property type="entry name" value="Delta-aminolevulinic acid dehydratase"/>
    <property type="match status" value="1"/>
</dbReference>
<reference evidence="13 14" key="1">
    <citation type="submission" date="2007-06" db="EMBL/GenBank/DDBJ databases">
        <authorList>
            <person name="Shimkets L."/>
            <person name="Ferriera S."/>
            <person name="Johnson J."/>
            <person name="Kravitz S."/>
            <person name="Beeson K."/>
            <person name="Sutton G."/>
            <person name="Rogers Y.-H."/>
            <person name="Friedman R."/>
            <person name="Frazier M."/>
            <person name="Venter J.C."/>
        </authorList>
    </citation>
    <scope>NUCLEOTIDE SEQUENCE [LARGE SCALE GENOMIC DNA]</scope>
    <source>
        <strain evidence="13 14">SIR-1</strain>
    </source>
</reference>
<keyword evidence="5" id="KW-0350">Heme biosynthesis</keyword>
<sequence length="328" mass="35877">MPRLDLPSRPRRNRKSAAIRDAIRETWLGPEHFIYPLFIHEGGEDIAITSMPGKSRLSPAGLLAEVDRAVQLGIRSVVLFPAIDESLKTDDGREAHNPEGLIPKTIAALKARWPELMVVTDVALDPYSSAGHDGLVAPDGRILNDETVEVLVEQALCHARAGADIISPSDMMDGRVGAIRDALDDNGFTEVSILAYTAKYASAFYGPFRDALDSAPKHGDKKTYQMDPANVREALREVELDEEEGADMIMVKPAGAYLDVIRAVREVTPLPIAAYQVSGEYAMLKAASERGWLDERKVVLESLMAIRRAGADLILSYFAPEASAWLAE</sequence>
<dbReference type="EC" id="4.2.1.24" evidence="3 11"/>
<protein>
    <recommendedName>
        <fullName evidence="4 11">Delta-aminolevulinic acid dehydratase</fullName>
        <ecNumber evidence="3 11">4.2.1.24</ecNumber>
    </recommendedName>
</protein>
<dbReference type="Pfam" id="PF00490">
    <property type="entry name" value="ALAD"/>
    <property type="match status" value="1"/>
</dbReference>
<dbReference type="CDD" id="cd04823">
    <property type="entry name" value="ALAD_PBGS_aspartate_rich"/>
    <property type="match status" value="1"/>
</dbReference>
<evidence type="ECO:0000256" key="2">
    <source>
        <dbReference type="ARBA" id="ARBA00008055"/>
    </source>
</evidence>
<keyword evidence="7 11" id="KW-0627">Porphyrin biosynthesis</keyword>
<feature type="active site" description="Schiff-base intermediate with substrate" evidence="9">
    <location>
        <position position="252"/>
    </location>
</feature>
<dbReference type="PANTHER" id="PTHR11458:SF0">
    <property type="entry name" value="DELTA-AMINOLEVULINIC ACID DEHYDRATASE"/>
    <property type="match status" value="1"/>
</dbReference>
<dbReference type="GO" id="GO:0004655">
    <property type="term" value="F:porphobilinogen synthase activity"/>
    <property type="evidence" value="ECO:0007669"/>
    <property type="project" value="UniProtKB-EC"/>
</dbReference>
<evidence type="ECO:0000313" key="13">
    <source>
        <dbReference type="EMBL" id="EDM81271.1"/>
    </source>
</evidence>
<dbReference type="AlphaFoldDB" id="A6FYJ9"/>